<dbReference type="Proteomes" id="UP000076722">
    <property type="component" value="Unassembled WGS sequence"/>
</dbReference>
<dbReference type="STRING" id="1314777.A0A164R768"/>
<evidence type="ECO:0000256" key="1">
    <source>
        <dbReference type="SAM" id="MobiDB-lite"/>
    </source>
</evidence>
<evidence type="ECO:0000313" key="3">
    <source>
        <dbReference type="EMBL" id="KZS90309.1"/>
    </source>
</evidence>
<dbReference type="InterPro" id="IPR013320">
    <property type="entry name" value="ConA-like_dom_sf"/>
</dbReference>
<dbReference type="PANTHER" id="PTHR10963:SF24">
    <property type="entry name" value="GLYCOSIDASE C21B10.07-RELATED"/>
    <property type="match status" value="1"/>
</dbReference>
<evidence type="ECO:0000313" key="4">
    <source>
        <dbReference type="Proteomes" id="UP000076722"/>
    </source>
</evidence>
<dbReference type="Pfam" id="PF26113">
    <property type="entry name" value="GH16_XgeA"/>
    <property type="match status" value="1"/>
</dbReference>
<accession>A0A164R768</accession>
<keyword evidence="4" id="KW-1185">Reference proteome</keyword>
<sequence>MAIEGLGSPAPPHLKKRAQPVGARCRVQQSVQSVSGSGGVGSGGFSNVTGSSSSETQSGHSTSATSSKSASSQSTKSSSSSSSSSSQASATPSSGPPPFTLVNGYTGNDFFNGWSFQTGADPTEGIVNFLSADDAKNAGLAYVNGAGNFVMGIETTPTVANTRNAVRITSQASFNGGLVIMDAVHMPTGCGTWPAFWSNGPGTWPQNGEIDIVEGVNDYIENQSTVHTRPGCSIAPSYSSQSTAQLVGEMDCAVVDTNNQGCGMRNPSNVSYGAPFNSNGGGVYAMLWDNTGIAVYFFPRNGIPGDITSGQPNPASWPLPAAKWPAAQCPPYTFFEDHSAIFDTTLCGEWAGNVWNDAGIPGQEQSCAQRTGFADCESFVRASGSAFQVACEYFLPHWEVKSVNIYQPTS</sequence>
<name>A0A164R768_9AGAM</name>
<dbReference type="GO" id="GO:0004553">
    <property type="term" value="F:hydrolase activity, hydrolyzing O-glycosyl compounds"/>
    <property type="evidence" value="ECO:0007669"/>
    <property type="project" value="InterPro"/>
</dbReference>
<reference evidence="3 4" key="1">
    <citation type="journal article" date="2016" name="Mol. Biol. Evol.">
        <title>Comparative Genomics of Early-Diverging Mushroom-Forming Fungi Provides Insights into the Origins of Lignocellulose Decay Capabilities.</title>
        <authorList>
            <person name="Nagy L.G."/>
            <person name="Riley R."/>
            <person name="Tritt A."/>
            <person name="Adam C."/>
            <person name="Daum C."/>
            <person name="Floudas D."/>
            <person name="Sun H."/>
            <person name="Yadav J.S."/>
            <person name="Pangilinan J."/>
            <person name="Larsson K.H."/>
            <person name="Matsuura K."/>
            <person name="Barry K."/>
            <person name="Labutti K."/>
            <person name="Kuo R."/>
            <person name="Ohm R.A."/>
            <person name="Bhattacharya S.S."/>
            <person name="Shirouzu T."/>
            <person name="Yoshinaga Y."/>
            <person name="Martin F.M."/>
            <person name="Grigoriev I.V."/>
            <person name="Hibbett D.S."/>
        </authorList>
    </citation>
    <scope>NUCLEOTIDE SEQUENCE [LARGE SCALE GENOMIC DNA]</scope>
    <source>
        <strain evidence="3 4">HHB9708</strain>
    </source>
</reference>
<feature type="region of interest" description="Disordered" evidence="1">
    <location>
        <begin position="1"/>
        <end position="101"/>
    </location>
</feature>
<protein>
    <recommendedName>
        <fullName evidence="2">GH16 domain-containing protein</fullName>
    </recommendedName>
</protein>
<organism evidence="3 4">
    <name type="scientific">Sistotremastrum niveocremeum HHB9708</name>
    <dbReference type="NCBI Taxonomy" id="1314777"/>
    <lineage>
        <taxon>Eukaryota</taxon>
        <taxon>Fungi</taxon>
        <taxon>Dikarya</taxon>
        <taxon>Basidiomycota</taxon>
        <taxon>Agaricomycotina</taxon>
        <taxon>Agaricomycetes</taxon>
        <taxon>Sistotremastrales</taxon>
        <taxon>Sistotremastraceae</taxon>
        <taxon>Sertulicium</taxon>
        <taxon>Sertulicium niveocremeum</taxon>
    </lineage>
</organism>
<dbReference type="Gene3D" id="2.60.120.200">
    <property type="match status" value="1"/>
</dbReference>
<dbReference type="EMBL" id="KV419422">
    <property type="protein sequence ID" value="KZS90309.1"/>
    <property type="molecule type" value="Genomic_DNA"/>
</dbReference>
<feature type="compositionally biased region" description="Low complexity" evidence="1">
    <location>
        <begin position="45"/>
        <end position="93"/>
    </location>
</feature>
<dbReference type="SUPFAM" id="SSF49899">
    <property type="entry name" value="Concanavalin A-like lectins/glucanases"/>
    <property type="match status" value="1"/>
</dbReference>
<dbReference type="InterPro" id="IPR000757">
    <property type="entry name" value="Beta-glucanase-like"/>
</dbReference>
<dbReference type="PANTHER" id="PTHR10963">
    <property type="entry name" value="GLYCOSYL HYDROLASE-RELATED"/>
    <property type="match status" value="1"/>
</dbReference>
<proteinExistence type="predicted"/>
<gene>
    <name evidence="3" type="ORF">SISNIDRAFT_415732</name>
</gene>
<dbReference type="CDD" id="cd02181">
    <property type="entry name" value="GH16_fungal_Lam16A_glucanase"/>
    <property type="match status" value="1"/>
</dbReference>
<feature type="domain" description="GH16" evidence="2">
    <location>
        <begin position="90"/>
        <end position="359"/>
    </location>
</feature>
<dbReference type="GO" id="GO:0009251">
    <property type="term" value="P:glucan catabolic process"/>
    <property type="evidence" value="ECO:0007669"/>
    <property type="project" value="TreeGrafter"/>
</dbReference>
<dbReference type="InterPro" id="IPR050546">
    <property type="entry name" value="Glycosyl_Hydrlase_16"/>
</dbReference>
<dbReference type="AlphaFoldDB" id="A0A164R768"/>
<evidence type="ECO:0000259" key="2">
    <source>
        <dbReference type="PROSITE" id="PS51762"/>
    </source>
</evidence>
<dbReference type="PROSITE" id="PS51762">
    <property type="entry name" value="GH16_2"/>
    <property type="match status" value="1"/>
</dbReference>
<dbReference type="OrthoDB" id="192832at2759"/>